<dbReference type="AlphaFoldDB" id="A0A183AT43"/>
<gene>
    <name evidence="1" type="ORF">ECPE_LOCUS10128</name>
</gene>
<reference evidence="1 2" key="2">
    <citation type="submission" date="2018-11" db="EMBL/GenBank/DDBJ databases">
        <authorList>
            <consortium name="Pathogen Informatics"/>
        </authorList>
    </citation>
    <scope>NUCLEOTIDE SEQUENCE [LARGE SCALE GENOMIC DNA]</scope>
    <source>
        <strain evidence="1 2">Egypt</strain>
    </source>
</reference>
<proteinExistence type="predicted"/>
<reference evidence="3" key="1">
    <citation type="submission" date="2016-06" db="UniProtKB">
        <authorList>
            <consortium name="WormBaseParasite"/>
        </authorList>
    </citation>
    <scope>IDENTIFICATION</scope>
</reference>
<keyword evidence="2" id="KW-1185">Reference proteome</keyword>
<accession>A0A183AT43</accession>
<dbReference type="Proteomes" id="UP000272942">
    <property type="component" value="Unassembled WGS sequence"/>
</dbReference>
<name>A0A183AT43_9TREM</name>
<evidence type="ECO:0000313" key="2">
    <source>
        <dbReference type="Proteomes" id="UP000272942"/>
    </source>
</evidence>
<evidence type="ECO:0000313" key="1">
    <source>
        <dbReference type="EMBL" id="VDP86518.1"/>
    </source>
</evidence>
<sequence length="66" mass="7162">MALGCYQREGKRDCKPKFGNLNGNVLLKRGSGVNLAESLRGFSVFEVPQACRCDEFPGKAHCAAES</sequence>
<organism evidence="3">
    <name type="scientific">Echinostoma caproni</name>
    <dbReference type="NCBI Taxonomy" id="27848"/>
    <lineage>
        <taxon>Eukaryota</taxon>
        <taxon>Metazoa</taxon>
        <taxon>Spiralia</taxon>
        <taxon>Lophotrochozoa</taxon>
        <taxon>Platyhelminthes</taxon>
        <taxon>Trematoda</taxon>
        <taxon>Digenea</taxon>
        <taxon>Plagiorchiida</taxon>
        <taxon>Echinostomata</taxon>
        <taxon>Echinostomatoidea</taxon>
        <taxon>Echinostomatidae</taxon>
        <taxon>Echinostoma</taxon>
    </lineage>
</organism>
<dbReference type="WBParaSite" id="ECPE_0001016001-mRNA-1">
    <property type="protein sequence ID" value="ECPE_0001016001-mRNA-1"/>
    <property type="gene ID" value="ECPE_0001016001"/>
</dbReference>
<protein>
    <submittedName>
        <fullName evidence="1 3">Uncharacterized protein</fullName>
    </submittedName>
</protein>
<dbReference type="EMBL" id="UZAN01048534">
    <property type="protein sequence ID" value="VDP86518.1"/>
    <property type="molecule type" value="Genomic_DNA"/>
</dbReference>
<evidence type="ECO:0000313" key="3">
    <source>
        <dbReference type="WBParaSite" id="ECPE_0001016001-mRNA-1"/>
    </source>
</evidence>